<keyword evidence="2" id="KW-0472">Membrane</keyword>
<name>A0AAV4MC48_CAEEX</name>
<accession>A0AAV4MC48</accession>
<evidence type="ECO:0000256" key="2">
    <source>
        <dbReference type="SAM" id="Phobius"/>
    </source>
</evidence>
<keyword evidence="2" id="KW-1133">Transmembrane helix</keyword>
<evidence type="ECO:0000313" key="3">
    <source>
        <dbReference type="EMBL" id="GIX69969.1"/>
    </source>
</evidence>
<reference evidence="3 4" key="1">
    <citation type="submission" date="2021-06" db="EMBL/GenBank/DDBJ databases">
        <title>Caerostris extrusa draft genome.</title>
        <authorList>
            <person name="Kono N."/>
            <person name="Arakawa K."/>
        </authorList>
    </citation>
    <scope>NUCLEOTIDE SEQUENCE [LARGE SCALE GENOMIC DNA]</scope>
</reference>
<protein>
    <submittedName>
        <fullName evidence="3">Uncharacterized protein</fullName>
    </submittedName>
</protein>
<dbReference type="AlphaFoldDB" id="A0AAV4MC48"/>
<evidence type="ECO:0000256" key="1">
    <source>
        <dbReference type="SAM" id="MobiDB-lite"/>
    </source>
</evidence>
<keyword evidence="4" id="KW-1185">Reference proteome</keyword>
<feature type="transmembrane region" description="Helical" evidence="2">
    <location>
        <begin position="70"/>
        <end position="95"/>
    </location>
</feature>
<gene>
    <name evidence="3" type="primary">AVEN_204747_1</name>
    <name evidence="3" type="ORF">CEXT_482151</name>
</gene>
<sequence length="165" mass="18816">MLNTVWIESTSSQYLARQKPCDLLVTHDSYTFVGYGIAYSSVLDPHMKKWWIDSSQCKKGFVHKTSIGTLYSFSGVVSVFLAGLFLLLIIFGVQFSRKIQDKESRMHQLTFDDINLDSRLPTPPPELLNEPPPVLDVPEIQERTMSATSESESFKDFFDRMRTGP</sequence>
<keyword evidence="2" id="KW-0812">Transmembrane</keyword>
<proteinExistence type="predicted"/>
<dbReference type="Proteomes" id="UP001054945">
    <property type="component" value="Unassembled WGS sequence"/>
</dbReference>
<comment type="caution">
    <text evidence="3">The sequence shown here is derived from an EMBL/GenBank/DDBJ whole genome shotgun (WGS) entry which is preliminary data.</text>
</comment>
<organism evidence="3 4">
    <name type="scientific">Caerostris extrusa</name>
    <name type="common">Bark spider</name>
    <name type="synonym">Caerostris bankana</name>
    <dbReference type="NCBI Taxonomy" id="172846"/>
    <lineage>
        <taxon>Eukaryota</taxon>
        <taxon>Metazoa</taxon>
        <taxon>Ecdysozoa</taxon>
        <taxon>Arthropoda</taxon>
        <taxon>Chelicerata</taxon>
        <taxon>Arachnida</taxon>
        <taxon>Araneae</taxon>
        <taxon>Araneomorphae</taxon>
        <taxon>Entelegynae</taxon>
        <taxon>Araneoidea</taxon>
        <taxon>Araneidae</taxon>
        <taxon>Caerostris</taxon>
    </lineage>
</organism>
<dbReference type="EMBL" id="BPLR01019637">
    <property type="protein sequence ID" value="GIX69969.1"/>
    <property type="molecule type" value="Genomic_DNA"/>
</dbReference>
<feature type="compositionally biased region" description="Basic and acidic residues" evidence="1">
    <location>
        <begin position="152"/>
        <end position="165"/>
    </location>
</feature>
<evidence type="ECO:0000313" key="4">
    <source>
        <dbReference type="Proteomes" id="UP001054945"/>
    </source>
</evidence>
<feature type="region of interest" description="Disordered" evidence="1">
    <location>
        <begin position="144"/>
        <end position="165"/>
    </location>
</feature>